<evidence type="ECO:0008006" key="3">
    <source>
        <dbReference type="Google" id="ProtNLM"/>
    </source>
</evidence>
<proteinExistence type="predicted"/>
<accession>A0A7S1QZT0</accession>
<reference evidence="2" key="1">
    <citation type="submission" date="2021-01" db="EMBL/GenBank/DDBJ databases">
        <authorList>
            <person name="Corre E."/>
            <person name="Pelletier E."/>
            <person name="Niang G."/>
            <person name="Scheremetjew M."/>
            <person name="Finn R."/>
            <person name="Kale V."/>
            <person name="Holt S."/>
            <person name="Cochrane G."/>
            <person name="Meng A."/>
            <person name="Brown T."/>
            <person name="Cohen L."/>
        </authorList>
    </citation>
    <scope>NUCLEOTIDE SEQUENCE</scope>
    <source>
        <strain evidence="2">OF101</strain>
    </source>
</reference>
<dbReference type="EMBL" id="HBGE01053881">
    <property type="protein sequence ID" value="CAD9152414.1"/>
    <property type="molecule type" value="Transcribed_RNA"/>
</dbReference>
<feature type="compositionally biased region" description="Acidic residues" evidence="1">
    <location>
        <begin position="217"/>
        <end position="229"/>
    </location>
</feature>
<evidence type="ECO:0000313" key="2">
    <source>
        <dbReference type="EMBL" id="CAD9152414.1"/>
    </source>
</evidence>
<feature type="compositionally biased region" description="Basic residues" evidence="1">
    <location>
        <begin position="234"/>
        <end position="245"/>
    </location>
</feature>
<evidence type="ECO:0000256" key="1">
    <source>
        <dbReference type="SAM" id="MobiDB-lite"/>
    </source>
</evidence>
<organism evidence="2">
    <name type="scientific">Alexandrium catenella</name>
    <name type="common">Red tide dinoflagellate</name>
    <name type="synonym">Gonyaulax catenella</name>
    <dbReference type="NCBI Taxonomy" id="2925"/>
    <lineage>
        <taxon>Eukaryota</taxon>
        <taxon>Sar</taxon>
        <taxon>Alveolata</taxon>
        <taxon>Dinophyceae</taxon>
        <taxon>Gonyaulacales</taxon>
        <taxon>Pyrocystaceae</taxon>
        <taxon>Alexandrium</taxon>
    </lineage>
</organism>
<protein>
    <recommendedName>
        <fullName evidence="3">CW-type domain-containing protein</fullName>
    </recommendedName>
</protein>
<gene>
    <name evidence="2" type="ORF">ACAT0790_LOCUS32435</name>
</gene>
<sequence>MEAQAGPPPVEPRRSSRLAARAAVATVVAEESAAEPEQPSGAAKRLARASLRARTAASARASALERAGGSAKARREGGINWVLPRYCQGERRLARWGRGDDNRPSPRLLPWPGWPEAPDPLGDVPFPLLDCASASWIQCDGCSQWIQVHVEVVTAYRKPQNLAFLCRYLTGVACAGDFRRHGAAAGPPQMPVPRPQGLVAAAARHHPAGKRHLEAGDLPDGDLPDDVDEAPPRPSKRLVLRLRRP</sequence>
<name>A0A7S1QZT0_ALECA</name>
<dbReference type="AlphaFoldDB" id="A0A7S1QZT0"/>
<feature type="region of interest" description="Disordered" evidence="1">
    <location>
        <begin position="203"/>
        <end position="245"/>
    </location>
</feature>